<dbReference type="Proteomes" id="UP000000490">
    <property type="component" value="Chromosome"/>
</dbReference>
<reference evidence="1" key="1">
    <citation type="submission" date="2011-05" db="EMBL/GenBank/DDBJ databases">
        <authorList>
            <person name="Kuske C.R."/>
            <person name="Challacombe J.F."/>
            <person name="Siddaramappa S."/>
            <person name="Petersen J.M."/>
            <person name="Bruce D.C."/>
        </authorList>
    </citation>
    <scope>NUCLEOTIDE SEQUENCE</scope>
    <source>
        <strain evidence="1">TX077308</strain>
    </source>
</reference>
<evidence type="ECO:0000313" key="2">
    <source>
        <dbReference type="Proteomes" id="UP000000490"/>
    </source>
</evidence>
<dbReference type="NCBIfam" id="NF041246">
    <property type="entry name" value="T6SS_IglH_TssF"/>
    <property type="match status" value="1"/>
</dbReference>
<name>A0ABM5MC75_FRAST</name>
<proteinExistence type="predicted"/>
<dbReference type="EMBL" id="CP002872">
    <property type="protein sequence ID" value="AEI36836.1"/>
    <property type="molecule type" value="Genomic_DNA"/>
</dbReference>
<accession>A0ABM5MC75</accession>
<organism evidence="1 2">
    <name type="scientific">Francisella salina</name>
    <dbReference type="NCBI Taxonomy" id="573569"/>
    <lineage>
        <taxon>Bacteria</taxon>
        <taxon>Pseudomonadati</taxon>
        <taxon>Pseudomonadota</taxon>
        <taxon>Gammaproteobacteria</taxon>
        <taxon>Thiotrichales</taxon>
        <taxon>Francisellaceae</taxon>
        <taxon>Francisella</taxon>
    </lineage>
</organism>
<evidence type="ECO:0000313" key="1">
    <source>
        <dbReference type="EMBL" id="AEI36836.1"/>
    </source>
</evidence>
<sequence>MKHGLEKLQSKDQLYGLLESAKQSESDILESSDLKVIIDAVENAVGKATQSTKDFLLQRRFNLFYSYYPYFFQHIPNHLIVEVLAEQTDKFIDLELAEEFILSVSDKKFRFQAAIPFTFQPFQVSNCYLMDNKLSIEIDGIRPFSLQNRDRLLLSINPLALKNYQIYHMIRALKNNKSAKITLFSYQIEKPLEIDIKISFELDLTLNNTQEIILKSISQAVFSSFYIEFESIQEDILFHKMLVEIDILNLKNIPKVLPQNSFRTNLLPVFNLFDGHAMKIDYDYTKESFAIKHSESLKDYVPTKLYRIEYNKEQACHENLNFVSSKSYCLNFDSSGHMRISFLDPSVSDLSMSNEVTINAQWTQISSVDINKKSYTFLPLSRSIGNLNFKIINSYSFKRNQLLERAENILKVIKIINATRLSVELFKVLVSLITNNDDEVLRFMNESLVDVRSNNQVDYTIYINSDLQFAEFSFYADLVQEFLRVHLSRFIGAQIDFNIQVV</sequence>
<keyword evidence="2" id="KW-1185">Reference proteome</keyword>
<protein>
    <recommendedName>
        <fullName evidence="3">Type VI secretion system baseplate subunit TssF</fullName>
    </recommendedName>
</protein>
<gene>
    <name evidence="1" type="ordered locus">F7308_1912</name>
</gene>
<evidence type="ECO:0008006" key="3">
    <source>
        <dbReference type="Google" id="ProtNLM"/>
    </source>
</evidence>
<dbReference type="RefSeq" id="WP_013923662.1">
    <property type="nucleotide sequence ID" value="NC_015696.1"/>
</dbReference>